<protein>
    <submittedName>
        <fullName evidence="1">Uncharacterized protein</fullName>
    </submittedName>
</protein>
<evidence type="ECO:0000313" key="1">
    <source>
        <dbReference type="EMBL" id="SVB52681.1"/>
    </source>
</evidence>
<accession>A0A382ERS2</accession>
<proteinExistence type="predicted"/>
<dbReference type="AlphaFoldDB" id="A0A382ERS2"/>
<gene>
    <name evidence="1" type="ORF">METZ01_LOCUS205535</name>
</gene>
<dbReference type="EMBL" id="UINC01045660">
    <property type="protein sequence ID" value="SVB52681.1"/>
    <property type="molecule type" value="Genomic_DNA"/>
</dbReference>
<name>A0A382ERS2_9ZZZZ</name>
<sequence length="55" mass="6181">MMNPSVMLSNPATEINKLLTLLELEKILRGIENIIVIRAIEIIVPNENKTKKAIP</sequence>
<feature type="non-terminal residue" evidence="1">
    <location>
        <position position="55"/>
    </location>
</feature>
<reference evidence="1" key="1">
    <citation type="submission" date="2018-05" db="EMBL/GenBank/DDBJ databases">
        <authorList>
            <person name="Lanie J.A."/>
            <person name="Ng W.-L."/>
            <person name="Kazmierczak K.M."/>
            <person name="Andrzejewski T.M."/>
            <person name="Davidsen T.M."/>
            <person name="Wayne K.J."/>
            <person name="Tettelin H."/>
            <person name="Glass J.I."/>
            <person name="Rusch D."/>
            <person name="Podicherti R."/>
            <person name="Tsui H.-C.T."/>
            <person name="Winkler M.E."/>
        </authorList>
    </citation>
    <scope>NUCLEOTIDE SEQUENCE</scope>
</reference>
<organism evidence="1">
    <name type="scientific">marine metagenome</name>
    <dbReference type="NCBI Taxonomy" id="408172"/>
    <lineage>
        <taxon>unclassified sequences</taxon>
        <taxon>metagenomes</taxon>
        <taxon>ecological metagenomes</taxon>
    </lineage>
</organism>